<dbReference type="EMBL" id="CP002006">
    <property type="protein sequence ID" value="ADE81867.1"/>
    <property type="molecule type" value="Genomic_DNA"/>
</dbReference>
<keyword evidence="2" id="KW-1185">Reference proteome</keyword>
<name>D5EXF0_XYLR2</name>
<dbReference type="GeneID" id="31502175"/>
<evidence type="ECO:0000313" key="1">
    <source>
        <dbReference type="EMBL" id="ADE81867.1"/>
    </source>
</evidence>
<dbReference type="AlphaFoldDB" id="D5EXF0"/>
<sequence>MMSSNRSDYKSASEWLSTLIHDEAWLTQQQQLQSSTAADANVHRDAAIRRIGIGETYEFWEIHGHQVEKAVSEVWEIAELSLPKLKIQTIGMLSMAWLEQHTDAQLDTKQQQEVVEKLAPIFFGQTEAAREFLVSIKGMKPTQITNMVNQLVCDKKISELSMHRDLWQVLHDYKIYTKSESNWNMQVK</sequence>
<evidence type="ECO:0000313" key="2">
    <source>
        <dbReference type="Proteomes" id="UP000000927"/>
    </source>
</evidence>
<protein>
    <submittedName>
        <fullName evidence="1">Uncharacterized protein</fullName>
    </submittedName>
</protein>
<dbReference type="HOGENOM" id="CLU_1439897_0_0_10"/>
<gene>
    <name evidence="1" type="ordered locus">PRU_2645</name>
</gene>
<reference evidence="1 2" key="1">
    <citation type="journal article" date="2010" name="Microb. Ecol.">
        <title>Comparative genome analysis of Prevotella ruminicola and Prevotella bryantii: insights into their environmental niche.</title>
        <authorList>
            <consortium name="North American Consortium for Rumen Bacteria"/>
            <person name="Purushe J."/>
            <person name="Fouts D.E."/>
            <person name="Morrison M."/>
            <person name="White B.A."/>
            <person name="Mackie R.I."/>
            <person name="Coutinho P.M."/>
            <person name="Henrissat B."/>
            <person name="Nelson K.E."/>
        </authorList>
    </citation>
    <scope>NUCLEOTIDE SEQUENCE [LARGE SCALE GENOMIC DNA]</scope>
    <source>
        <strain evidence="2">ATCC 19189 / JCM 8958 / 23</strain>
    </source>
</reference>
<accession>D5EXF0</accession>
<dbReference type="Proteomes" id="UP000000927">
    <property type="component" value="Chromosome"/>
</dbReference>
<organism evidence="1 2">
    <name type="scientific">Xylanibacter ruminicola (strain ATCC 19189 / DSM 19721 / CIP 105475 / JCM 8958 / 23)</name>
    <name type="common">Prevotella ruminicola</name>
    <dbReference type="NCBI Taxonomy" id="264731"/>
    <lineage>
        <taxon>Bacteria</taxon>
        <taxon>Pseudomonadati</taxon>
        <taxon>Bacteroidota</taxon>
        <taxon>Bacteroidia</taxon>
        <taxon>Bacteroidales</taxon>
        <taxon>Prevotellaceae</taxon>
        <taxon>Xylanibacter</taxon>
    </lineage>
</organism>
<dbReference type="KEGG" id="pru:PRU_2645"/>
<dbReference type="RefSeq" id="WP_013063854.1">
    <property type="nucleotide sequence ID" value="NC_014033.1"/>
</dbReference>
<proteinExistence type="predicted"/>